<keyword evidence="2" id="KW-1185">Reference proteome</keyword>
<accession>A0AC61QPQ0</accession>
<evidence type="ECO:0000313" key="1">
    <source>
        <dbReference type="EMBL" id="TGX81765.1"/>
    </source>
</evidence>
<reference evidence="1" key="1">
    <citation type="submission" date="2019-04" db="EMBL/GenBank/DDBJ databases">
        <title>Microbes associate with the intestines of laboratory mice.</title>
        <authorList>
            <person name="Navarre W."/>
            <person name="Wong E."/>
            <person name="Huang K."/>
            <person name="Tropini C."/>
            <person name="Ng K."/>
            <person name="Yu B."/>
        </authorList>
    </citation>
    <scope>NUCLEOTIDE SEQUENCE</scope>
    <source>
        <strain evidence="1">NM73_A23</strain>
    </source>
</reference>
<dbReference type="EMBL" id="SRZC01000014">
    <property type="protein sequence ID" value="TGX81765.1"/>
    <property type="molecule type" value="Genomic_DNA"/>
</dbReference>
<evidence type="ECO:0000313" key="2">
    <source>
        <dbReference type="Proteomes" id="UP000308886"/>
    </source>
</evidence>
<comment type="caution">
    <text evidence="1">The sequence shown here is derived from an EMBL/GenBank/DDBJ whole genome shotgun (WGS) entry which is preliminary data.</text>
</comment>
<dbReference type="Proteomes" id="UP000308886">
    <property type="component" value="Unassembled WGS sequence"/>
</dbReference>
<sequence length="351" mass="39951">MTTEYVSELRKLIYGAQNIVITCHHNPDGDAIGSSLALARYISKLGKEVSVIIPDAYPDFLQWLPGTQEIIRFNKHQEKAEMMLKISDIIFCLDYNTVERTGEMMSKAISSSGAQKIMIDHHLSPDINTAWTWSAPEMCSTSQMVFHVIEALEKDKEDGLWQTFDYVDTECCIDKQIATCVYCGMMTDTGAFTYNSADPEVYNVIARLLSYGINKDKIYRNVFWTFSVNRMRLWGHILQKFVVSDDGHSAYFTLSRAELRKFNFVKGDAEGLVNMPLQIRGMKLSISLREDTEKDNLIWVSLRSVDDFPCNKMSEQFFNGGGHLNAAGGRLFCSLEEAEKVVRHAIAEFKY</sequence>
<organism evidence="1 2">
    <name type="scientific">Palleniella muris</name>
    <dbReference type="NCBI Taxonomy" id="3038145"/>
    <lineage>
        <taxon>Bacteria</taxon>
        <taxon>Pseudomonadati</taxon>
        <taxon>Bacteroidota</taxon>
        <taxon>Bacteroidia</taxon>
        <taxon>Bacteroidales</taxon>
        <taxon>Prevotellaceae</taxon>
        <taxon>Palleniella</taxon>
    </lineage>
</organism>
<name>A0AC61QPQ0_9BACT</name>
<gene>
    <name evidence="1" type="ORF">E5358_09395</name>
</gene>
<proteinExistence type="predicted"/>
<protein>
    <submittedName>
        <fullName evidence="1">Bifunctional oligoribonuclease/PAP phosphatase NrnA</fullName>
    </submittedName>
</protein>